<dbReference type="Proteomes" id="UP000827092">
    <property type="component" value="Unassembled WGS sequence"/>
</dbReference>
<dbReference type="AlphaFoldDB" id="A0AAV6TQ56"/>
<keyword evidence="2" id="KW-1185">Reference proteome</keyword>
<evidence type="ECO:0000313" key="2">
    <source>
        <dbReference type="Proteomes" id="UP000827092"/>
    </source>
</evidence>
<comment type="caution">
    <text evidence="1">The sequence shown here is derived from an EMBL/GenBank/DDBJ whole genome shotgun (WGS) entry which is preliminary data.</text>
</comment>
<gene>
    <name evidence="1" type="ORF">JTE90_016315</name>
</gene>
<accession>A0AAV6TQ56</accession>
<sequence>MWKNVMKENVEKCHQVLKPYRIPVGQFGTFREYMQYCFKDSLLVKCLFEKEMVLSFVVERANFTAWNAIKALHMGNSDFLLELLKTYGNVLGFYINTHFFSTPIDSHQYESMFVKGTYLKEL</sequence>
<proteinExistence type="predicted"/>
<dbReference type="EMBL" id="JAFNEN010001470">
    <property type="protein sequence ID" value="KAG8173826.1"/>
    <property type="molecule type" value="Genomic_DNA"/>
</dbReference>
<protein>
    <submittedName>
        <fullName evidence="1">Uncharacterized protein</fullName>
    </submittedName>
</protein>
<reference evidence="1 2" key="1">
    <citation type="journal article" date="2022" name="Nat. Ecol. Evol.">
        <title>A masculinizing supergene underlies an exaggerated male reproductive morph in a spider.</title>
        <authorList>
            <person name="Hendrickx F."/>
            <person name="De Corte Z."/>
            <person name="Sonet G."/>
            <person name="Van Belleghem S.M."/>
            <person name="Kostlbacher S."/>
            <person name="Vangestel C."/>
        </authorList>
    </citation>
    <scope>NUCLEOTIDE SEQUENCE [LARGE SCALE GENOMIC DNA]</scope>
    <source>
        <strain evidence="1">W744_W776</strain>
    </source>
</reference>
<name>A0AAV6TQ56_9ARAC</name>
<organism evidence="1 2">
    <name type="scientific">Oedothorax gibbosus</name>
    <dbReference type="NCBI Taxonomy" id="931172"/>
    <lineage>
        <taxon>Eukaryota</taxon>
        <taxon>Metazoa</taxon>
        <taxon>Ecdysozoa</taxon>
        <taxon>Arthropoda</taxon>
        <taxon>Chelicerata</taxon>
        <taxon>Arachnida</taxon>
        <taxon>Araneae</taxon>
        <taxon>Araneomorphae</taxon>
        <taxon>Entelegynae</taxon>
        <taxon>Araneoidea</taxon>
        <taxon>Linyphiidae</taxon>
        <taxon>Erigoninae</taxon>
        <taxon>Oedothorax</taxon>
    </lineage>
</organism>
<evidence type="ECO:0000313" key="1">
    <source>
        <dbReference type="EMBL" id="KAG8173826.1"/>
    </source>
</evidence>